<sequence>MEAADPIRERRGHTLELVGAAGGTQAYHPAKSLWLTLQDLQVVQQLEPAGGDAQSTLSTYIHGTASFDDCRLSIIGESENSTRTVQVSFAAREINTADGQGLREWQEELGIALSDIPLGTARLGYNRSDREMQEPDQWWASCLVPASSLQALSEGVADGRLAAVKVGLCLRGAYISEQVVADSPGESCVCLRPGKSGNTMESPEIADGYVVHLSLDLTKVSLRGLEQNESAHHGLALQEQLNLTEADAVSVLVEKLGTLVASLKWLAALVALLVVVFAFKNR</sequence>
<keyword evidence="1" id="KW-0472">Membrane</keyword>
<evidence type="ECO:0000256" key="1">
    <source>
        <dbReference type="SAM" id="Phobius"/>
    </source>
</evidence>
<comment type="caution">
    <text evidence="2">The sequence shown here is derived from an EMBL/GenBank/DDBJ whole genome shotgun (WGS) entry which is preliminary data.</text>
</comment>
<evidence type="ECO:0000313" key="3">
    <source>
        <dbReference type="Proteomes" id="UP001216674"/>
    </source>
</evidence>
<evidence type="ECO:0000313" key="2">
    <source>
        <dbReference type="EMBL" id="MDF3836278.1"/>
    </source>
</evidence>
<accession>A0ABT6AV55</accession>
<organism evidence="2 3">
    <name type="scientific">Cupriavidus basilensis</name>
    <dbReference type="NCBI Taxonomy" id="68895"/>
    <lineage>
        <taxon>Bacteria</taxon>
        <taxon>Pseudomonadati</taxon>
        <taxon>Pseudomonadota</taxon>
        <taxon>Betaproteobacteria</taxon>
        <taxon>Burkholderiales</taxon>
        <taxon>Burkholderiaceae</taxon>
        <taxon>Cupriavidus</taxon>
    </lineage>
</organism>
<reference evidence="2 3" key="1">
    <citation type="submission" date="2023-03" db="EMBL/GenBank/DDBJ databases">
        <title>Draft assemblies of triclosan tolerant bacteria isolated from returned activated sludge.</title>
        <authorList>
            <person name="Van Hamelsveld S."/>
        </authorList>
    </citation>
    <scope>NUCLEOTIDE SEQUENCE [LARGE SCALE GENOMIC DNA]</scope>
    <source>
        <strain evidence="2 3">GW210010_S58</strain>
    </source>
</reference>
<protein>
    <submittedName>
        <fullName evidence="2">Uncharacterized protein</fullName>
    </submittedName>
</protein>
<keyword evidence="1" id="KW-1133">Transmembrane helix</keyword>
<proteinExistence type="predicted"/>
<dbReference type="Proteomes" id="UP001216674">
    <property type="component" value="Unassembled WGS sequence"/>
</dbReference>
<keyword evidence="3" id="KW-1185">Reference proteome</keyword>
<name>A0ABT6AV55_9BURK</name>
<gene>
    <name evidence="2" type="ORF">P3W85_25500</name>
</gene>
<keyword evidence="1" id="KW-0812">Transmembrane</keyword>
<feature type="transmembrane region" description="Helical" evidence="1">
    <location>
        <begin position="259"/>
        <end position="279"/>
    </location>
</feature>
<dbReference type="EMBL" id="JARJLM010000429">
    <property type="protein sequence ID" value="MDF3836278.1"/>
    <property type="molecule type" value="Genomic_DNA"/>
</dbReference>
<dbReference type="RefSeq" id="WP_276266797.1">
    <property type="nucleotide sequence ID" value="NZ_JARJLM010000429.1"/>
</dbReference>